<comment type="similarity">
    <text evidence="1">Belongs to the ADP-ribosylglycohydrolase family.</text>
</comment>
<comment type="caution">
    <text evidence="5">The sequence shown here is derived from an EMBL/GenBank/DDBJ whole genome shotgun (WGS) entry which is preliminary data.</text>
</comment>
<feature type="binding site" evidence="3">
    <location>
        <position position="322"/>
    </location>
    <ligand>
        <name>Mg(2+)</name>
        <dbReference type="ChEBI" id="CHEBI:18420"/>
        <label>1</label>
    </ligand>
</feature>
<evidence type="ECO:0000256" key="3">
    <source>
        <dbReference type="PIRSR" id="PIRSR605502-1"/>
    </source>
</evidence>
<dbReference type="GO" id="GO:0046872">
    <property type="term" value="F:metal ion binding"/>
    <property type="evidence" value="ECO:0007669"/>
    <property type="project" value="UniProtKB-KW"/>
</dbReference>
<dbReference type="InterPro" id="IPR050792">
    <property type="entry name" value="ADP-ribosylglycohydrolase"/>
</dbReference>
<gene>
    <name evidence="5" type="ORF">CGZ93_01920</name>
</gene>
<feature type="binding site" evidence="3">
    <location>
        <position position="113"/>
    </location>
    <ligand>
        <name>Mg(2+)</name>
        <dbReference type="ChEBI" id="CHEBI:18420"/>
        <label>1</label>
    </ligand>
</feature>
<name>A0A255HBY8_9ACTN</name>
<dbReference type="OrthoDB" id="9798107at2"/>
<evidence type="ECO:0000313" key="6">
    <source>
        <dbReference type="Proteomes" id="UP000216311"/>
    </source>
</evidence>
<evidence type="ECO:0000313" key="5">
    <source>
        <dbReference type="EMBL" id="OYO25231.1"/>
    </source>
</evidence>
<evidence type="ECO:0000256" key="4">
    <source>
        <dbReference type="SAM" id="MobiDB-lite"/>
    </source>
</evidence>
<comment type="cofactor">
    <cofactor evidence="3">
        <name>Mg(2+)</name>
        <dbReference type="ChEBI" id="CHEBI:18420"/>
    </cofactor>
    <text evidence="3">Binds 2 magnesium ions per subunit.</text>
</comment>
<dbReference type="InterPro" id="IPR005502">
    <property type="entry name" value="Ribosyl_crysJ1"/>
</dbReference>
<protein>
    <submittedName>
        <fullName evidence="5">Ribosylglycohydrolase</fullName>
    </submittedName>
</protein>
<dbReference type="AlphaFoldDB" id="A0A255HBY8"/>
<feature type="binding site" evidence="3">
    <location>
        <position position="115"/>
    </location>
    <ligand>
        <name>Mg(2+)</name>
        <dbReference type="ChEBI" id="CHEBI:18420"/>
        <label>1</label>
    </ligand>
</feature>
<feature type="binding site" evidence="3">
    <location>
        <position position="325"/>
    </location>
    <ligand>
        <name>Mg(2+)</name>
        <dbReference type="ChEBI" id="CHEBI:18420"/>
        <label>1</label>
    </ligand>
</feature>
<feature type="region of interest" description="Disordered" evidence="4">
    <location>
        <begin position="34"/>
        <end position="55"/>
    </location>
</feature>
<dbReference type="PANTHER" id="PTHR16222:SF24">
    <property type="entry name" value="ADP-RIBOSYLHYDROLASE ARH3"/>
    <property type="match status" value="1"/>
</dbReference>
<reference evidence="5 6" key="1">
    <citation type="submission" date="2017-07" db="EMBL/GenBank/DDBJ databases">
        <title>Draft whole genome sequences of clinical Proprionibacteriaceae strains.</title>
        <authorList>
            <person name="Bernier A.-M."/>
            <person name="Bernard K."/>
            <person name="Domingo M.-C."/>
        </authorList>
    </citation>
    <scope>NUCLEOTIDE SEQUENCE [LARGE SCALE GENOMIC DNA]</scope>
    <source>
        <strain evidence="5 6">NML 130396</strain>
    </source>
</reference>
<keyword evidence="3" id="KW-0460">Magnesium</keyword>
<keyword evidence="3" id="KW-0479">Metal-binding</keyword>
<dbReference type="PANTHER" id="PTHR16222">
    <property type="entry name" value="ADP-RIBOSYLGLYCOHYDROLASE"/>
    <property type="match status" value="1"/>
</dbReference>
<dbReference type="SUPFAM" id="SSF101478">
    <property type="entry name" value="ADP-ribosylglycohydrolase"/>
    <property type="match status" value="1"/>
</dbReference>
<dbReference type="Pfam" id="PF03747">
    <property type="entry name" value="ADP_ribosyl_GH"/>
    <property type="match status" value="1"/>
</dbReference>
<proteinExistence type="inferred from homology"/>
<accession>A0A255HBY8</accession>
<keyword evidence="2 5" id="KW-0378">Hydrolase</keyword>
<organism evidence="5 6">
    <name type="scientific">Enemella dayhoffiae</name>
    <dbReference type="NCBI Taxonomy" id="2016507"/>
    <lineage>
        <taxon>Bacteria</taxon>
        <taxon>Bacillati</taxon>
        <taxon>Actinomycetota</taxon>
        <taxon>Actinomycetes</taxon>
        <taxon>Propionibacteriales</taxon>
        <taxon>Propionibacteriaceae</taxon>
        <taxon>Enemella</taxon>
    </lineage>
</organism>
<keyword evidence="6" id="KW-1185">Reference proteome</keyword>
<evidence type="ECO:0000256" key="1">
    <source>
        <dbReference type="ARBA" id="ARBA00010702"/>
    </source>
</evidence>
<dbReference type="GO" id="GO:0016787">
    <property type="term" value="F:hydrolase activity"/>
    <property type="evidence" value="ECO:0007669"/>
    <property type="project" value="UniProtKB-KW"/>
</dbReference>
<feature type="binding site" evidence="3">
    <location>
        <position position="114"/>
    </location>
    <ligand>
        <name>Mg(2+)</name>
        <dbReference type="ChEBI" id="CHEBI:18420"/>
        <label>1</label>
    </ligand>
</feature>
<evidence type="ECO:0000256" key="2">
    <source>
        <dbReference type="ARBA" id="ARBA00022801"/>
    </source>
</evidence>
<feature type="compositionally biased region" description="Low complexity" evidence="4">
    <location>
        <begin position="34"/>
        <end position="44"/>
    </location>
</feature>
<dbReference type="EMBL" id="NMVQ01000001">
    <property type="protein sequence ID" value="OYO25231.1"/>
    <property type="molecule type" value="Genomic_DNA"/>
</dbReference>
<sequence length="373" mass="39462">MQRRSTGGGVSSSWAWCRSSSWAWCRRPMMRRTTTSPRTFPATPGSGCRTPPPEQEHAVTRNEQQLDRAVGAVLASAAGDALGSQYEFGPALPDDRPLDFGIGHFGHARGEWTDDTSMAVPILRALAAGESLTDPETLGGVVVAWLAWSLTARNVGVQTSAVLRGLRGEPTEEEAVRAARAVHERTGRSAGNGSLMRTGPVALGHLADGAEPGLVEAATRIAALTHTEPDNADACVLWCLAIRHAIRMGELAMTDQLGWLPAERRDRWAGLIDEATAPGVRPHDFAAQNGWVVAAFQAALAAITHTGSLVSALEEAVRGGRDTDTVAAITGSLAGALHGASALPQEWLPLLHGWPGLRADDLADLAKQAVWLT</sequence>
<feature type="binding site" evidence="3">
    <location>
        <position position="324"/>
    </location>
    <ligand>
        <name>Mg(2+)</name>
        <dbReference type="ChEBI" id="CHEBI:18420"/>
        <label>1</label>
    </ligand>
</feature>
<dbReference type="InterPro" id="IPR036705">
    <property type="entry name" value="Ribosyl_crysJ1_sf"/>
</dbReference>
<dbReference type="Proteomes" id="UP000216311">
    <property type="component" value="Unassembled WGS sequence"/>
</dbReference>
<dbReference type="Gene3D" id="1.10.4080.10">
    <property type="entry name" value="ADP-ribosylation/Crystallin J1"/>
    <property type="match status" value="1"/>
</dbReference>